<dbReference type="PANTHER" id="PTHR46097:SF4">
    <property type="entry name" value="ARF GTPASE-ACTIVATING PROTEIN GIT2"/>
    <property type="match status" value="1"/>
</dbReference>
<proteinExistence type="predicted"/>
<dbReference type="EMBL" id="JASSZA010000013">
    <property type="protein sequence ID" value="KAK2094756.1"/>
    <property type="molecule type" value="Genomic_DNA"/>
</dbReference>
<evidence type="ECO:0000313" key="1">
    <source>
        <dbReference type="EMBL" id="KAK2094756.1"/>
    </source>
</evidence>
<dbReference type="PANTHER" id="PTHR46097">
    <property type="entry name" value="G PROTEIN-COUPLED RECEPTOR KINASE INTERACTING ARFGAP"/>
    <property type="match status" value="1"/>
</dbReference>
<reference evidence="1 2" key="1">
    <citation type="submission" date="2023-05" db="EMBL/GenBank/DDBJ databases">
        <title>B98-5 Cell Line De Novo Hybrid Assembly: An Optical Mapping Approach.</title>
        <authorList>
            <person name="Kananen K."/>
            <person name="Auerbach J.A."/>
            <person name="Kautto E."/>
            <person name="Blachly J.S."/>
        </authorList>
    </citation>
    <scope>NUCLEOTIDE SEQUENCE [LARGE SCALE GENOMIC DNA]</scope>
    <source>
        <strain evidence="1">B95-8</strain>
        <tissue evidence="1">Cell line</tissue>
    </source>
</reference>
<dbReference type="Gene3D" id="1.20.120.330">
    <property type="entry name" value="Nucleotidyltransferases domain 2"/>
    <property type="match status" value="1"/>
</dbReference>
<name>A0ABQ9UCP7_SAGOE</name>
<evidence type="ECO:0000313" key="2">
    <source>
        <dbReference type="Proteomes" id="UP001266305"/>
    </source>
</evidence>
<accession>A0ABQ9UCP7</accession>
<gene>
    <name evidence="1" type="primary">GIT2_3</name>
    <name evidence="1" type="ORF">P7K49_026172</name>
</gene>
<protein>
    <submittedName>
        <fullName evidence="1">Glycerophosphoinositol permease</fullName>
    </submittedName>
</protein>
<keyword evidence="2" id="KW-1185">Reference proteome</keyword>
<comment type="caution">
    <text evidence="1">The sequence shown here is derived from an EMBL/GenBank/DDBJ whole genome shotgun (WGS) entry which is preliminary data.</text>
</comment>
<dbReference type="InterPro" id="IPR047161">
    <property type="entry name" value="GIT-like"/>
</dbReference>
<dbReference type="Proteomes" id="UP001266305">
    <property type="component" value="Unassembled WGS sequence"/>
</dbReference>
<sequence>MGRWPLREAPVAAQLAGPPLQGTQECSGTAVTTMLAVPPSCRTTPALATLANPLPSYALAVQQCPFSECKKTLPRDPGLPTDVQLVTQQVIQCVCNIARAAKQLVTVTTKENNN</sequence>
<organism evidence="1 2">
    <name type="scientific">Saguinus oedipus</name>
    <name type="common">Cotton-top tamarin</name>
    <name type="synonym">Oedipomidas oedipus</name>
    <dbReference type="NCBI Taxonomy" id="9490"/>
    <lineage>
        <taxon>Eukaryota</taxon>
        <taxon>Metazoa</taxon>
        <taxon>Chordata</taxon>
        <taxon>Craniata</taxon>
        <taxon>Vertebrata</taxon>
        <taxon>Euteleostomi</taxon>
        <taxon>Mammalia</taxon>
        <taxon>Eutheria</taxon>
        <taxon>Euarchontoglires</taxon>
        <taxon>Primates</taxon>
        <taxon>Haplorrhini</taxon>
        <taxon>Platyrrhini</taxon>
        <taxon>Cebidae</taxon>
        <taxon>Callitrichinae</taxon>
        <taxon>Saguinus</taxon>
    </lineage>
</organism>